<gene>
    <name evidence="5" type="primary">livF_9</name>
    <name evidence="5" type="ORF">TRIHO_41260</name>
</gene>
<keyword evidence="1" id="KW-0813">Transport</keyword>
<dbReference type="AlphaFoldDB" id="A0A132BRI3"/>
<dbReference type="GO" id="GO:0016887">
    <property type="term" value="F:ATP hydrolysis activity"/>
    <property type="evidence" value="ECO:0007669"/>
    <property type="project" value="InterPro"/>
</dbReference>
<sequence length="270" mass="28478">MTHSPQHLLEVRGLTKAYGAMKATNDLSFHVDRGEVLGIGGPNGAGKTTLFDLLSGVTPPTAGRILFEGADITGLGASAICHLGISRTFQLNAVFNSQTVADNLKTCAYFGSEKRLVPGLSYDRRSEIRAAEVLDLTGLTDYADVMAGALPVLQLKLLMIGCAIVSHPKLLLLDEPVGGLNPAEIETCAAVFRQLRDFHGTTIVVIEHVMSFMTAFADRIMILHHGAKLHEGAAGSLADNPEVVDVFLGVSGAADSRKGAQAEEVGNATS</sequence>
<dbReference type="GO" id="GO:1903805">
    <property type="term" value="P:L-valine import across plasma membrane"/>
    <property type="evidence" value="ECO:0007669"/>
    <property type="project" value="TreeGrafter"/>
</dbReference>
<organism evidence="5 6">
    <name type="scientific">Tritonibacter horizontis</name>
    <dbReference type="NCBI Taxonomy" id="1768241"/>
    <lineage>
        <taxon>Bacteria</taxon>
        <taxon>Pseudomonadati</taxon>
        <taxon>Pseudomonadota</taxon>
        <taxon>Alphaproteobacteria</taxon>
        <taxon>Rhodobacterales</taxon>
        <taxon>Paracoccaceae</taxon>
        <taxon>Tritonibacter</taxon>
    </lineage>
</organism>
<keyword evidence="3 5" id="KW-0067">ATP-binding</keyword>
<dbReference type="Proteomes" id="UP000068382">
    <property type="component" value="Unassembled WGS sequence"/>
</dbReference>
<dbReference type="EMBL" id="LPUY01000128">
    <property type="protein sequence ID" value="KUP91009.1"/>
    <property type="molecule type" value="Genomic_DNA"/>
</dbReference>
<dbReference type="PANTHER" id="PTHR45772:SF7">
    <property type="entry name" value="AMINO ACID ABC TRANSPORTER ATP-BINDING PROTEIN"/>
    <property type="match status" value="1"/>
</dbReference>
<name>A0A132BRI3_9RHOB</name>
<dbReference type="OrthoDB" id="9806149at2"/>
<dbReference type="GO" id="GO:0005886">
    <property type="term" value="C:plasma membrane"/>
    <property type="evidence" value="ECO:0007669"/>
    <property type="project" value="TreeGrafter"/>
</dbReference>
<dbReference type="RefSeq" id="WP_068248267.1">
    <property type="nucleotide sequence ID" value="NZ_LPUY01000128.1"/>
</dbReference>
<dbReference type="GO" id="GO:0042941">
    <property type="term" value="P:D-alanine transmembrane transport"/>
    <property type="evidence" value="ECO:0007669"/>
    <property type="project" value="TreeGrafter"/>
</dbReference>
<dbReference type="InterPro" id="IPR003593">
    <property type="entry name" value="AAA+_ATPase"/>
</dbReference>
<dbReference type="InterPro" id="IPR003439">
    <property type="entry name" value="ABC_transporter-like_ATP-bd"/>
</dbReference>
<dbReference type="GO" id="GO:0005304">
    <property type="term" value="F:L-valine transmembrane transporter activity"/>
    <property type="evidence" value="ECO:0007669"/>
    <property type="project" value="TreeGrafter"/>
</dbReference>
<keyword evidence="6" id="KW-1185">Reference proteome</keyword>
<evidence type="ECO:0000259" key="4">
    <source>
        <dbReference type="PROSITE" id="PS50893"/>
    </source>
</evidence>
<dbReference type="GO" id="GO:0015192">
    <property type="term" value="F:L-phenylalanine transmembrane transporter activity"/>
    <property type="evidence" value="ECO:0007669"/>
    <property type="project" value="TreeGrafter"/>
</dbReference>
<dbReference type="Gene3D" id="3.40.50.300">
    <property type="entry name" value="P-loop containing nucleotide triphosphate hydrolases"/>
    <property type="match status" value="1"/>
</dbReference>
<evidence type="ECO:0000313" key="6">
    <source>
        <dbReference type="Proteomes" id="UP000068382"/>
    </source>
</evidence>
<dbReference type="GO" id="GO:1903806">
    <property type="term" value="P:L-isoleucine import across plasma membrane"/>
    <property type="evidence" value="ECO:0007669"/>
    <property type="project" value="TreeGrafter"/>
</dbReference>
<dbReference type="CDD" id="cd03219">
    <property type="entry name" value="ABC_Mj1267_LivG_branched"/>
    <property type="match status" value="1"/>
</dbReference>
<dbReference type="InterPro" id="IPR027417">
    <property type="entry name" value="P-loop_NTPase"/>
</dbReference>
<comment type="caution">
    <text evidence="5">The sequence shown here is derived from an EMBL/GenBank/DDBJ whole genome shotgun (WGS) entry which is preliminary data.</text>
</comment>
<evidence type="ECO:0000256" key="2">
    <source>
        <dbReference type="ARBA" id="ARBA00022741"/>
    </source>
</evidence>
<dbReference type="PATRIC" id="fig|1768241.3.peg.4310"/>
<reference evidence="5 6" key="1">
    <citation type="submission" date="2015-12" db="EMBL/GenBank/DDBJ databases">
        <title>Genome sequence of the marine Rhodobacteraceae strain O3.65, Candidatus Tritonibacter horizontis.</title>
        <authorList>
            <person name="Poehlein A."/>
            <person name="Giebel H.A."/>
            <person name="Voget S."/>
            <person name="Brinkhoff T."/>
        </authorList>
    </citation>
    <scope>NUCLEOTIDE SEQUENCE [LARGE SCALE GENOMIC DNA]</scope>
    <source>
        <strain evidence="5 6">O3.65</strain>
    </source>
</reference>
<dbReference type="PANTHER" id="PTHR45772">
    <property type="entry name" value="CONSERVED COMPONENT OF ABC TRANSPORTER FOR NATURAL AMINO ACIDS-RELATED"/>
    <property type="match status" value="1"/>
</dbReference>
<dbReference type="Pfam" id="PF00005">
    <property type="entry name" value="ABC_tran"/>
    <property type="match status" value="1"/>
</dbReference>
<evidence type="ECO:0000256" key="1">
    <source>
        <dbReference type="ARBA" id="ARBA00022448"/>
    </source>
</evidence>
<proteinExistence type="predicted"/>
<dbReference type="SUPFAM" id="SSF52540">
    <property type="entry name" value="P-loop containing nucleoside triphosphate hydrolases"/>
    <property type="match status" value="1"/>
</dbReference>
<evidence type="ECO:0000256" key="3">
    <source>
        <dbReference type="ARBA" id="ARBA00022840"/>
    </source>
</evidence>
<dbReference type="GO" id="GO:0005524">
    <property type="term" value="F:ATP binding"/>
    <property type="evidence" value="ECO:0007669"/>
    <property type="project" value="UniProtKB-KW"/>
</dbReference>
<accession>A0A132BRI3</accession>
<dbReference type="SMART" id="SM00382">
    <property type="entry name" value="AAA"/>
    <property type="match status" value="1"/>
</dbReference>
<protein>
    <submittedName>
        <fullName evidence="5">High-affinity branched-chain amino acid transport ATP-binding protein LivF</fullName>
    </submittedName>
</protein>
<evidence type="ECO:0000313" key="5">
    <source>
        <dbReference type="EMBL" id="KUP91009.1"/>
    </source>
</evidence>
<keyword evidence="2" id="KW-0547">Nucleotide-binding</keyword>
<dbReference type="PROSITE" id="PS50893">
    <property type="entry name" value="ABC_TRANSPORTER_2"/>
    <property type="match status" value="1"/>
</dbReference>
<dbReference type="GO" id="GO:0015188">
    <property type="term" value="F:L-isoleucine transmembrane transporter activity"/>
    <property type="evidence" value="ECO:0007669"/>
    <property type="project" value="TreeGrafter"/>
</dbReference>
<dbReference type="GO" id="GO:0015808">
    <property type="term" value="P:L-alanine transport"/>
    <property type="evidence" value="ECO:0007669"/>
    <property type="project" value="TreeGrafter"/>
</dbReference>
<dbReference type="InterPro" id="IPR051120">
    <property type="entry name" value="ABC_AA/LPS_Transport"/>
</dbReference>
<feature type="domain" description="ABC transporter" evidence="4">
    <location>
        <begin position="9"/>
        <end position="250"/>
    </location>
</feature>